<dbReference type="GO" id="GO:0061929">
    <property type="term" value="F:gamma-glutamylaminecyclotransferase activity"/>
    <property type="evidence" value="ECO:0007669"/>
    <property type="project" value="InterPro"/>
</dbReference>
<dbReference type="InterPro" id="IPR036568">
    <property type="entry name" value="GGCT-like_sf"/>
</dbReference>
<comment type="caution">
    <text evidence="4">The sequence shown here is derived from an EMBL/GenBank/DDBJ whole genome shotgun (WGS) entry which is preliminary data.</text>
</comment>
<dbReference type="EMBL" id="JAOPGA020001984">
    <property type="protein sequence ID" value="KAL0492094.1"/>
    <property type="molecule type" value="Genomic_DNA"/>
</dbReference>
<dbReference type="PANTHER" id="PTHR12510:SF4">
    <property type="entry name" value="GAMMA-GLUTAMYLAMINECYCLOTRANSFERASE"/>
    <property type="match status" value="1"/>
</dbReference>
<reference evidence="4 5" key="1">
    <citation type="submission" date="2024-03" db="EMBL/GenBank/DDBJ databases">
        <title>The Acrasis kona genome and developmental transcriptomes reveal deep origins of eukaryotic multicellular pathways.</title>
        <authorList>
            <person name="Sheikh S."/>
            <person name="Fu C.-J."/>
            <person name="Brown M.W."/>
            <person name="Baldauf S.L."/>
        </authorList>
    </citation>
    <scope>NUCLEOTIDE SEQUENCE [LARGE SCALE GENOMIC DNA]</scope>
    <source>
        <strain evidence="4 5">ATCC MYA-3509</strain>
    </source>
</reference>
<dbReference type="CDD" id="cd06661">
    <property type="entry name" value="GGCT_like"/>
    <property type="match status" value="1"/>
</dbReference>
<dbReference type="InterPro" id="IPR009288">
    <property type="entry name" value="AIG2-like_dom"/>
</dbReference>
<protein>
    <recommendedName>
        <fullName evidence="3">Gamma-glutamylcyclotransferase AIG2-like domain-containing protein</fullName>
    </recommendedName>
</protein>
<gene>
    <name evidence="4" type="ORF">AKO1_015865</name>
</gene>
<evidence type="ECO:0000313" key="5">
    <source>
        <dbReference type="Proteomes" id="UP001431209"/>
    </source>
</evidence>
<dbReference type="InterPro" id="IPR039126">
    <property type="entry name" value="GGACT"/>
</dbReference>
<accession>A0AAW2ZSE3</accession>
<name>A0AAW2ZSE3_9EUKA</name>
<evidence type="ECO:0000259" key="3">
    <source>
        <dbReference type="Pfam" id="PF06094"/>
    </source>
</evidence>
<sequence length="435" mass="50524">MRSLKAIMNKLQKVKPEARTFTPIAPSPADALNLLSISSEHRIRSENLPFDIDVWYPRVKDFTFETAFLPLSLSEAQAIVNYYETFYNHRMKLTSEHIHMLKSLERRIEAELRTNQAFACGAFLRLCGRSPKEGEPLNRSQVLVKYNKDLEELYLQGAPLAIKDQVRSLIIEKWSQVHQHIGQESYVIDFSYDPNKKTIVMIELSPFRTCTGTAMFSWSQDQDQLHNGPLEFRIKTEMHPYIKELVEANWEDRWNAHVERYDSIYHKYQETTTWMSWLLSFFYRKTTIKDNFIFVYGTLKKGFHWHDKFLSTATFVGRATSVNKQALVVDDFGVPHLLNVKGGESISGEVWRVDEEVLSGLDDYEGVNKEYYSREPIEVRLDNGSVLSADAYYKVSAGSLAEGPFISEYTKSHHDKHYNPIKHAHAKQLQYLESN</sequence>
<dbReference type="Gene3D" id="3.10.490.10">
    <property type="entry name" value="Gamma-glutamyl cyclotransferase-like"/>
    <property type="match status" value="1"/>
</dbReference>
<proteinExistence type="inferred from homology"/>
<feature type="active site" description="Proton acceptor" evidence="2">
    <location>
        <position position="365"/>
    </location>
</feature>
<dbReference type="InterPro" id="IPR013024">
    <property type="entry name" value="GGCT-like"/>
</dbReference>
<evidence type="ECO:0000256" key="1">
    <source>
        <dbReference type="ARBA" id="ARBA00008861"/>
    </source>
</evidence>
<feature type="domain" description="Gamma-glutamylcyclotransferase AIG2-like" evidence="3">
    <location>
        <begin position="293"/>
        <end position="394"/>
    </location>
</feature>
<keyword evidence="5" id="KW-1185">Reference proteome</keyword>
<dbReference type="AlphaFoldDB" id="A0AAW2ZSE3"/>
<comment type="similarity">
    <text evidence="1">Belongs to the gamma-glutamylcyclotransferase family.</text>
</comment>
<dbReference type="SUPFAM" id="SSF110857">
    <property type="entry name" value="Gamma-glutamyl cyclotransferase-like"/>
    <property type="match status" value="1"/>
</dbReference>
<dbReference type="GO" id="GO:0005829">
    <property type="term" value="C:cytosol"/>
    <property type="evidence" value="ECO:0007669"/>
    <property type="project" value="TreeGrafter"/>
</dbReference>
<dbReference type="Proteomes" id="UP001431209">
    <property type="component" value="Unassembled WGS sequence"/>
</dbReference>
<dbReference type="PANTHER" id="PTHR12510">
    <property type="entry name" value="TROPONIN C-AKIN-1 PROTEIN"/>
    <property type="match status" value="1"/>
</dbReference>
<evidence type="ECO:0000256" key="2">
    <source>
        <dbReference type="PIRSR" id="PIRSR639126-1"/>
    </source>
</evidence>
<organism evidence="4 5">
    <name type="scientific">Acrasis kona</name>
    <dbReference type="NCBI Taxonomy" id="1008807"/>
    <lineage>
        <taxon>Eukaryota</taxon>
        <taxon>Discoba</taxon>
        <taxon>Heterolobosea</taxon>
        <taxon>Tetramitia</taxon>
        <taxon>Eutetramitia</taxon>
        <taxon>Acrasidae</taxon>
        <taxon>Acrasis</taxon>
    </lineage>
</organism>
<dbReference type="Pfam" id="PF06094">
    <property type="entry name" value="GGACT"/>
    <property type="match status" value="1"/>
</dbReference>
<evidence type="ECO:0000313" key="4">
    <source>
        <dbReference type="EMBL" id="KAL0492094.1"/>
    </source>
</evidence>